<dbReference type="CDD" id="cd06442">
    <property type="entry name" value="DPM1_like"/>
    <property type="match status" value="1"/>
</dbReference>
<dbReference type="InterPro" id="IPR029044">
    <property type="entry name" value="Nucleotide-diphossugar_trans"/>
</dbReference>
<dbReference type="FunFam" id="3.90.550.10:FF:000036">
    <property type="entry name" value="Dolichol-phosphate mannosyltransferase subunit 1"/>
    <property type="match status" value="1"/>
</dbReference>
<evidence type="ECO:0000256" key="2">
    <source>
        <dbReference type="ARBA" id="ARBA00001936"/>
    </source>
</evidence>
<dbReference type="PANTHER" id="PTHR43398:SF1">
    <property type="entry name" value="DOLICHOL-PHOSPHATE MANNOSYLTRANSFERASE SUBUNIT 1"/>
    <property type="match status" value="1"/>
</dbReference>
<evidence type="ECO:0000259" key="14">
    <source>
        <dbReference type="Pfam" id="PF00535"/>
    </source>
</evidence>
<dbReference type="GO" id="GO:0005789">
    <property type="term" value="C:endoplasmic reticulum membrane"/>
    <property type="evidence" value="ECO:0007669"/>
    <property type="project" value="TreeGrafter"/>
</dbReference>
<comment type="similarity">
    <text evidence="6 13">Belongs to the glycosyltransferase 2 family.</text>
</comment>
<protein>
    <recommendedName>
        <fullName evidence="13">Dolichol-phosphate mannosyltransferase subunit 1</fullName>
        <ecNumber evidence="13">2.4.1.83</ecNumber>
    </recommendedName>
</protein>
<dbReference type="Pfam" id="PF00535">
    <property type="entry name" value="Glycos_transf_2"/>
    <property type="match status" value="1"/>
</dbReference>
<dbReference type="AlphaFoldDB" id="A0AAW1QYD6"/>
<sequence length="241" mass="26727">MRSGKHRYSVLLPTYNERENIGIIVALLVKTLEAEKLNFEVIIVDDNSPDGTQDVVRQLQQAYGEDRILLRARPGKLGLGTAYMYGLKHARGDFIIIMDADLSHHPKYIPEMIRVQAASGHDIVSGTRYAPGGGVAGWDFRRKLTSRGANVLASTLLQPRASDLTGSFRLYRTDALARLMPACRARGYAFQMEIMVRACNAGMRVGEVPIVFVDRLYGASKLGGAEIWMFLKGLAWLLVTT</sequence>
<evidence type="ECO:0000256" key="3">
    <source>
        <dbReference type="ARBA" id="ARBA00001946"/>
    </source>
</evidence>
<gene>
    <name evidence="15" type="ORF">WJX81_008657</name>
</gene>
<dbReference type="SUPFAM" id="SSF53448">
    <property type="entry name" value="Nucleotide-diphospho-sugar transferases"/>
    <property type="match status" value="1"/>
</dbReference>
<evidence type="ECO:0000256" key="1">
    <source>
        <dbReference type="ARBA" id="ARBA00001913"/>
    </source>
</evidence>
<keyword evidence="10 13" id="KW-0256">Endoplasmic reticulum</keyword>
<dbReference type="GO" id="GO:0046872">
    <property type="term" value="F:metal ion binding"/>
    <property type="evidence" value="ECO:0007669"/>
    <property type="project" value="UniProtKB-KW"/>
</dbReference>
<evidence type="ECO:0000256" key="6">
    <source>
        <dbReference type="ARBA" id="ARBA00006739"/>
    </source>
</evidence>
<evidence type="ECO:0000256" key="9">
    <source>
        <dbReference type="ARBA" id="ARBA00022723"/>
    </source>
</evidence>
<dbReference type="GO" id="GO:0006066">
    <property type="term" value="P:alcohol metabolic process"/>
    <property type="evidence" value="ECO:0007669"/>
    <property type="project" value="UniProtKB-ARBA"/>
</dbReference>
<dbReference type="EMBL" id="JALJOU010000067">
    <property type="protein sequence ID" value="KAK9826209.1"/>
    <property type="molecule type" value="Genomic_DNA"/>
</dbReference>
<feature type="domain" description="Glycosyltransferase 2-like" evidence="14">
    <location>
        <begin position="9"/>
        <end position="178"/>
    </location>
</feature>
<comment type="pathway">
    <text evidence="5 13">Protein modification; protein glycosylation.</text>
</comment>
<dbReference type="Proteomes" id="UP001445335">
    <property type="component" value="Unassembled WGS sequence"/>
</dbReference>
<accession>A0AAW1QYD6</accession>
<comment type="subunit">
    <text evidence="13">Component of the dolichol-phosphate mannose (DPM) synthase complex.</text>
</comment>
<evidence type="ECO:0000256" key="12">
    <source>
        <dbReference type="ARBA" id="ARBA00023211"/>
    </source>
</evidence>
<evidence type="ECO:0000256" key="13">
    <source>
        <dbReference type="RuleBase" id="RU365083"/>
    </source>
</evidence>
<keyword evidence="11" id="KW-0460">Magnesium</keyword>
<evidence type="ECO:0000256" key="5">
    <source>
        <dbReference type="ARBA" id="ARBA00004922"/>
    </source>
</evidence>
<evidence type="ECO:0000313" key="15">
    <source>
        <dbReference type="EMBL" id="KAK9826209.1"/>
    </source>
</evidence>
<dbReference type="GO" id="GO:0006506">
    <property type="term" value="P:GPI anchor biosynthetic process"/>
    <property type="evidence" value="ECO:0007669"/>
    <property type="project" value="TreeGrafter"/>
</dbReference>
<comment type="caution">
    <text evidence="15">The sequence shown here is derived from an EMBL/GenBank/DDBJ whole genome shotgun (WGS) entry which is preliminary data.</text>
</comment>
<name>A0AAW1QYD6_9CHLO</name>
<keyword evidence="7 13" id="KW-0328">Glycosyltransferase</keyword>
<evidence type="ECO:0000256" key="4">
    <source>
        <dbReference type="ARBA" id="ARBA00004240"/>
    </source>
</evidence>
<comment type="subcellular location">
    <subcellularLocation>
        <location evidence="4 13">Endoplasmic reticulum</location>
    </subcellularLocation>
</comment>
<reference evidence="15 16" key="1">
    <citation type="journal article" date="2024" name="Nat. Commun.">
        <title>Phylogenomics reveals the evolutionary origins of lichenization in chlorophyte algae.</title>
        <authorList>
            <person name="Puginier C."/>
            <person name="Libourel C."/>
            <person name="Otte J."/>
            <person name="Skaloud P."/>
            <person name="Haon M."/>
            <person name="Grisel S."/>
            <person name="Petersen M."/>
            <person name="Berrin J.G."/>
            <person name="Delaux P.M."/>
            <person name="Dal Grande F."/>
            <person name="Keller J."/>
        </authorList>
    </citation>
    <scope>NUCLEOTIDE SEQUENCE [LARGE SCALE GENOMIC DNA]</scope>
    <source>
        <strain evidence="15 16">SAG 245.80</strain>
    </source>
</reference>
<dbReference type="GO" id="GO:0035269">
    <property type="term" value="P:protein O-linked glycosylation via mannose"/>
    <property type="evidence" value="ECO:0007669"/>
    <property type="project" value="TreeGrafter"/>
</dbReference>
<dbReference type="PANTHER" id="PTHR43398">
    <property type="entry name" value="DOLICHOL-PHOSPHATE MANNOSYLTRANSFERASE SUBUNIT 1"/>
    <property type="match status" value="1"/>
</dbReference>
<dbReference type="GO" id="GO:0004582">
    <property type="term" value="F:dolichyl-phosphate beta-D-mannosyltransferase activity"/>
    <property type="evidence" value="ECO:0007669"/>
    <property type="project" value="UniProtKB-UniRule"/>
</dbReference>
<keyword evidence="8 13" id="KW-0808">Transferase</keyword>
<dbReference type="InterPro" id="IPR039528">
    <property type="entry name" value="DPM1-like"/>
</dbReference>
<comment type="cofactor">
    <cofactor evidence="2">
        <name>Mn(2+)</name>
        <dbReference type="ChEBI" id="CHEBI:29035"/>
    </cofactor>
</comment>
<evidence type="ECO:0000256" key="8">
    <source>
        <dbReference type="ARBA" id="ARBA00022679"/>
    </source>
</evidence>
<comment type="cofactor">
    <cofactor evidence="1">
        <name>Ca(2+)</name>
        <dbReference type="ChEBI" id="CHEBI:29108"/>
    </cofactor>
</comment>
<dbReference type="InterPro" id="IPR001173">
    <property type="entry name" value="Glyco_trans_2-like"/>
</dbReference>
<evidence type="ECO:0000256" key="11">
    <source>
        <dbReference type="ARBA" id="ARBA00022842"/>
    </source>
</evidence>
<dbReference type="EC" id="2.4.1.83" evidence="13"/>
<keyword evidence="9" id="KW-0479">Metal-binding</keyword>
<keyword evidence="12" id="KW-0464">Manganese</keyword>
<proteinExistence type="inferred from homology"/>
<evidence type="ECO:0000256" key="7">
    <source>
        <dbReference type="ARBA" id="ARBA00022676"/>
    </source>
</evidence>
<comment type="cofactor">
    <cofactor evidence="3">
        <name>Mg(2+)</name>
        <dbReference type="ChEBI" id="CHEBI:18420"/>
    </cofactor>
</comment>
<evidence type="ECO:0000256" key="10">
    <source>
        <dbReference type="ARBA" id="ARBA00022824"/>
    </source>
</evidence>
<comment type="function">
    <text evidence="13">Transfers mannose from GDP-mannose to dolichol monophosphate to form dolichol phosphate mannose (Dol-P-Man) which is the mannosyl donor in pathways leading to N-glycosylation, glycosyl phosphatidylinositol membrane anchoring, and O-mannosylation of proteins.</text>
</comment>
<dbReference type="GO" id="GO:0006488">
    <property type="term" value="P:dolichol-linked oligosaccharide biosynthetic process"/>
    <property type="evidence" value="ECO:0007669"/>
    <property type="project" value="TreeGrafter"/>
</dbReference>
<evidence type="ECO:0000313" key="16">
    <source>
        <dbReference type="Proteomes" id="UP001445335"/>
    </source>
</evidence>
<dbReference type="GO" id="GO:0006720">
    <property type="term" value="P:isoprenoid metabolic process"/>
    <property type="evidence" value="ECO:0007669"/>
    <property type="project" value="UniProtKB-ARBA"/>
</dbReference>
<dbReference type="Gene3D" id="3.90.550.10">
    <property type="entry name" value="Spore Coat Polysaccharide Biosynthesis Protein SpsA, Chain A"/>
    <property type="match status" value="1"/>
</dbReference>
<organism evidence="15 16">
    <name type="scientific">Elliptochloris bilobata</name>
    <dbReference type="NCBI Taxonomy" id="381761"/>
    <lineage>
        <taxon>Eukaryota</taxon>
        <taxon>Viridiplantae</taxon>
        <taxon>Chlorophyta</taxon>
        <taxon>core chlorophytes</taxon>
        <taxon>Trebouxiophyceae</taxon>
        <taxon>Trebouxiophyceae incertae sedis</taxon>
        <taxon>Elliptochloris clade</taxon>
        <taxon>Elliptochloris</taxon>
    </lineage>
</organism>
<comment type="catalytic activity">
    <reaction evidence="13">
        <text>a di-trans,poly-cis-dolichyl phosphate + GDP-alpha-D-mannose = a di-trans,poly-cis-dolichyl beta-D-mannosyl phosphate + GDP</text>
        <dbReference type="Rhea" id="RHEA:21184"/>
        <dbReference type="Rhea" id="RHEA-COMP:19498"/>
        <dbReference type="Rhea" id="RHEA-COMP:19501"/>
        <dbReference type="ChEBI" id="CHEBI:57527"/>
        <dbReference type="ChEBI" id="CHEBI:57683"/>
        <dbReference type="ChEBI" id="CHEBI:58189"/>
        <dbReference type="ChEBI" id="CHEBI:58211"/>
    </reaction>
</comment>
<keyword evidence="16" id="KW-1185">Reference proteome</keyword>